<organism evidence="2 3">
    <name type="scientific">Microbacterium pumilum</name>
    <dbReference type="NCBI Taxonomy" id="344165"/>
    <lineage>
        <taxon>Bacteria</taxon>
        <taxon>Bacillati</taxon>
        <taxon>Actinomycetota</taxon>
        <taxon>Actinomycetes</taxon>
        <taxon>Micrococcales</taxon>
        <taxon>Microbacteriaceae</taxon>
        <taxon>Microbacterium</taxon>
    </lineage>
</organism>
<keyword evidence="1" id="KW-1133">Transmembrane helix</keyword>
<feature type="transmembrane region" description="Helical" evidence="1">
    <location>
        <begin position="146"/>
        <end position="171"/>
    </location>
</feature>
<dbReference type="RefSeq" id="WP_344059665.1">
    <property type="nucleotide sequence ID" value="NZ_BAAAOH010000001.1"/>
</dbReference>
<keyword evidence="1" id="KW-0812">Transmembrane</keyword>
<evidence type="ECO:0000256" key="1">
    <source>
        <dbReference type="SAM" id="Phobius"/>
    </source>
</evidence>
<feature type="transmembrane region" description="Helical" evidence="1">
    <location>
        <begin position="223"/>
        <end position="243"/>
    </location>
</feature>
<keyword evidence="3" id="KW-1185">Reference proteome</keyword>
<accession>A0ABP5DMD8</accession>
<evidence type="ECO:0008006" key="4">
    <source>
        <dbReference type="Google" id="ProtNLM"/>
    </source>
</evidence>
<evidence type="ECO:0000313" key="2">
    <source>
        <dbReference type="EMBL" id="GAA1980869.1"/>
    </source>
</evidence>
<feature type="transmembrane region" description="Helical" evidence="1">
    <location>
        <begin position="113"/>
        <end position="140"/>
    </location>
</feature>
<sequence length="250" mass="24788">MKAAMKVEALKLVRSPVGVIAAASIVGGVVVLIATMMAAIRSGNLELTAKLGADATFDWSGLVSGAAQITGAGGLIGFGVVLAWLFAREFADGTITGLFGLPVGRGTIAAAKLAIYALWAIGATLLLSAALLVLGLILGFGPPDAAAWAGIGRQSALGFLTAAVALPVAWVATAARSLLAGVSCAIGLVVVAQVGALTGMGGWMPVAAPSLWAISGGTAVSAVQLAAPVVLAGVVGAVTVWSWHRLQLDR</sequence>
<name>A0ABP5DMD8_9MICO</name>
<evidence type="ECO:0000313" key="3">
    <source>
        <dbReference type="Proteomes" id="UP001500326"/>
    </source>
</evidence>
<proteinExistence type="predicted"/>
<comment type="caution">
    <text evidence="2">The sequence shown here is derived from an EMBL/GenBank/DDBJ whole genome shotgun (WGS) entry which is preliminary data.</text>
</comment>
<feature type="transmembrane region" description="Helical" evidence="1">
    <location>
        <begin position="12"/>
        <end position="39"/>
    </location>
</feature>
<dbReference type="Pfam" id="PF12730">
    <property type="entry name" value="ABC2_membrane_4"/>
    <property type="match status" value="1"/>
</dbReference>
<feature type="transmembrane region" description="Helical" evidence="1">
    <location>
        <begin position="178"/>
        <end position="203"/>
    </location>
</feature>
<feature type="transmembrane region" description="Helical" evidence="1">
    <location>
        <begin position="59"/>
        <end position="86"/>
    </location>
</feature>
<dbReference type="Proteomes" id="UP001500326">
    <property type="component" value="Unassembled WGS sequence"/>
</dbReference>
<keyword evidence="1" id="KW-0472">Membrane</keyword>
<protein>
    <recommendedName>
        <fullName evidence="4">ABC transporter permease</fullName>
    </recommendedName>
</protein>
<gene>
    <name evidence="2" type="ORF">GCM10009777_12980</name>
</gene>
<dbReference type="EMBL" id="BAAAOH010000001">
    <property type="protein sequence ID" value="GAA1980869.1"/>
    <property type="molecule type" value="Genomic_DNA"/>
</dbReference>
<reference evidence="3" key="1">
    <citation type="journal article" date="2019" name="Int. J. Syst. Evol. Microbiol.">
        <title>The Global Catalogue of Microorganisms (GCM) 10K type strain sequencing project: providing services to taxonomists for standard genome sequencing and annotation.</title>
        <authorList>
            <consortium name="The Broad Institute Genomics Platform"/>
            <consortium name="The Broad Institute Genome Sequencing Center for Infectious Disease"/>
            <person name="Wu L."/>
            <person name="Ma J."/>
        </authorList>
    </citation>
    <scope>NUCLEOTIDE SEQUENCE [LARGE SCALE GENOMIC DNA]</scope>
    <source>
        <strain evidence="3">JCM 14902</strain>
    </source>
</reference>